<keyword evidence="3" id="KW-1185">Reference proteome</keyword>
<feature type="transmembrane region" description="Helical" evidence="1">
    <location>
        <begin position="20"/>
        <end position="38"/>
    </location>
</feature>
<organism evidence="2 3">
    <name type="scientific">Rhizopogon vinicolor AM-OR11-026</name>
    <dbReference type="NCBI Taxonomy" id="1314800"/>
    <lineage>
        <taxon>Eukaryota</taxon>
        <taxon>Fungi</taxon>
        <taxon>Dikarya</taxon>
        <taxon>Basidiomycota</taxon>
        <taxon>Agaricomycotina</taxon>
        <taxon>Agaricomycetes</taxon>
        <taxon>Agaricomycetidae</taxon>
        <taxon>Boletales</taxon>
        <taxon>Suillineae</taxon>
        <taxon>Rhizopogonaceae</taxon>
        <taxon>Rhizopogon</taxon>
    </lineage>
</organism>
<protein>
    <submittedName>
        <fullName evidence="2">Uncharacterized protein</fullName>
    </submittedName>
</protein>
<dbReference type="InParanoid" id="A0A1B7MFJ3"/>
<evidence type="ECO:0000313" key="2">
    <source>
        <dbReference type="EMBL" id="OAX31369.1"/>
    </source>
</evidence>
<dbReference type="AlphaFoldDB" id="A0A1B7MFJ3"/>
<name>A0A1B7MFJ3_9AGAM</name>
<dbReference type="EMBL" id="KV449435">
    <property type="protein sequence ID" value="OAX31369.1"/>
    <property type="molecule type" value="Genomic_DNA"/>
</dbReference>
<evidence type="ECO:0000313" key="3">
    <source>
        <dbReference type="Proteomes" id="UP000092154"/>
    </source>
</evidence>
<reference evidence="2 3" key="1">
    <citation type="submission" date="2016-06" db="EMBL/GenBank/DDBJ databases">
        <title>Comparative genomics of the ectomycorrhizal sister species Rhizopogon vinicolor and Rhizopogon vesiculosus (Basidiomycota: Boletales) reveals a divergence of the mating type B locus.</title>
        <authorList>
            <consortium name="DOE Joint Genome Institute"/>
            <person name="Mujic A.B."/>
            <person name="Kuo A."/>
            <person name="Tritt A."/>
            <person name="Lipzen A."/>
            <person name="Chen C."/>
            <person name="Johnson J."/>
            <person name="Sharma A."/>
            <person name="Barry K."/>
            <person name="Grigoriev I.V."/>
            <person name="Spatafora J.W."/>
        </authorList>
    </citation>
    <scope>NUCLEOTIDE SEQUENCE [LARGE SCALE GENOMIC DNA]</scope>
    <source>
        <strain evidence="2 3">AM-OR11-026</strain>
    </source>
</reference>
<keyword evidence="1" id="KW-0812">Transmembrane</keyword>
<proteinExistence type="predicted"/>
<keyword evidence="1" id="KW-0472">Membrane</keyword>
<accession>A0A1B7MFJ3</accession>
<keyword evidence="1" id="KW-1133">Transmembrane helix</keyword>
<sequence length="121" mass="13554">MASGQNEVEKYVLHFHRISFILRENVFLVLLAAIILKFKLTDRLLMVSPSIISVISAIIYSGTRGASCFPPSSRCTEGEMGVLSDKDEKRVKSRNRGRRSIRINAGTGNVYFLPRHLWGSG</sequence>
<evidence type="ECO:0000256" key="1">
    <source>
        <dbReference type="SAM" id="Phobius"/>
    </source>
</evidence>
<dbReference type="Proteomes" id="UP000092154">
    <property type="component" value="Unassembled WGS sequence"/>
</dbReference>
<gene>
    <name evidence="2" type="ORF">K503DRAFT_93805</name>
</gene>